<accession>A0A8E2JQ25</accession>
<feature type="compositionally biased region" description="Low complexity" evidence="2">
    <location>
        <begin position="157"/>
        <end position="171"/>
    </location>
</feature>
<gene>
    <name evidence="3" type="ORF">AOQ84DRAFT_366630</name>
</gene>
<organism evidence="3 4">
    <name type="scientific">Glonium stellatum</name>
    <dbReference type="NCBI Taxonomy" id="574774"/>
    <lineage>
        <taxon>Eukaryota</taxon>
        <taxon>Fungi</taxon>
        <taxon>Dikarya</taxon>
        <taxon>Ascomycota</taxon>
        <taxon>Pezizomycotina</taxon>
        <taxon>Dothideomycetes</taxon>
        <taxon>Pleosporomycetidae</taxon>
        <taxon>Gloniales</taxon>
        <taxon>Gloniaceae</taxon>
        <taxon>Glonium</taxon>
    </lineage>
</organism>
<sequence>MSDTTMQLQSYEATFKELCAIIKHQEEQIDDLEAQLKNVAKPRKREMWSLRALNHKLEQSAAQAKADLAKADWILYPVPTETERRLRRRVRAIGKMFGVEADASHADSPMSVSLPPLLPPPPPPPPAVSSRGRLKRPSDGTSNHRPKRHKGMTSLNASLTPSPPSAAAAAPPLAPAPPTEEPRRSRRLASMRKE</sequence>
<feature type="compositionally biased region" description="Basic residues" evidence="2">
    <location>
        <begin position="184"/>
        <end position="194"/>
    </location>
</feature>
<feature type="coiled-coil region" evidence="1">
    <location>
        <begin position="15"/>
        <end position="42"/>
    </location>
</feature>
<proteinExistence type="predicted"/>
<feature type="region of interest" description="Disordered" evidence="2">
    <location>
        <begin position="103"/>
        <end position="194"/>
    </location>
</feature>
<keyword evidence="1" id="KW-0175">Coiled coil</keyword>
<evidence type="ECO:0000313" key="3">
    <source>
        <dbReference type="EMBL" id="OCL05450.1"/>
    </source>
</evidence>
<evidence type="ECO:0000256" key="1">
    <source>
        <dbReference type="SAM" id="Coils"/>
    </source>
</evidence>
<evidence type="ECO:0000256" key="2">
    <source>
        <dbReference type="SAM" id="MobiDB-lite"/>
    </source>
</evidence>
<reference evidence="3 4" key="1">
    <citation type="journal article" date="2016" name="Nat. Commun.">
        <title>Ectomycorrhizal ecology is imprinted in the genome of the dominant symbiotic fungus Cenococcum geophilum.</title>
        <authorList>
            <consortium name="DOE Joint Genome Institute"/>
            <person name="Peter M."/>
            <person name="Kohler A."/>
            <person name="Ohm R.A."/>
            <person name="Kuo A."/>
            <person name="Krutzmann J."/>
            <person name="Morin E."/>
            <person name="Arend M."/>
            <person name="Barry K.W."/>
            <person name="Binder M."/>
            <person name="Choi C."/>
            <person name="Clum A."/>
            <person name="Copeland A."/>
            <person name="Grisel N."/>
            <person name="Haridas S."/>
            <person name="Kipfer T."/>
            <person name="LaButti K."/>
            <person name="Lindquist E."/>
            <person name="Lipzen A."/>
            <person name="Maire R."/>
            <person name="Meier B."/>
            <person name="Mihaltcheva S."/>
            <person name="Molinier V."/>
            <person name="Murat C."/>
            <person name="Poggeler S."/>
            <person name="Quandt C.A."/>
            <person name="Sperisen C."/>
            <person name="Tritt A."/>
            <person name="Tisserant E."/>
            <person name="Crous P.W."/>
            <person name="Henrissat B."/>
            <person name="Nehls U."/>
            <person name="Egli S."/>
            <person name="Spatafora J.W."/>
            <person name="Grigoriev I.V."/>
            <person name="Martin F.M."/>
        </authorList>
    </citation>
    <scope>NUCLEOTIDE SEQUENCE [LARGE SCALE GENOMIC DNA]</scope>
    <source>
        <strain evidence="3 4">CBS 207.34</strain>
    </source>
</reference>
<dbReference type="AlphaFoldDB" id="A0A8E2JQ25"/>
<dbReference type="Proteomes" id="UP000250140">
    <property type="component" value="Unassembled WGS sequence"/>
</dbReference>
<keyword evidence="4" id="KW-1185">Reference proteome</keyword>
<dbReference type="EMBL" id="KV750285">
    <property type="protein sequence ID" value="OCL05450.1"/>
    <property type="molecule type" value="Genomic_DNA"/>
</dbReference>
<name>A0A8E2JQ25_9PEZI</name>
<protein>
    <submittedName>
        <fullName evidence="3">Uncharacterized protein</fullName>
    </submittedName>
</protein>
<evidence type="ECO:0000313" key="4">
    <source>
        <dbReference type="Proteomes" id="UP000250140"/>
    </source>
</evidence>
<feature type="compositionally biased region" description="Pro residues" evidence="2">
    <location>
        <begin position="116"/>
        <end position="127"/>
    </location>
</feature>